<dbReference type="InterPro" id="IPR013078">
    <property type="entry name" value="His_Pase_superF_clade-1"/>
</dbReference>
<dbReference type="Proteomes" id="UP000664277">
    <property type="component" value="Unassembled WGS sequence"/>
</dbReference>
<dbReference type="GO" id="GO:0005737">
    <property type="term" value="C:cytoplasm"/>
    <property type="evidence" value="ECO:0007669"/>
    <property type="project" value="TreeGrafter"/>
</dbReference>
<dbReference type="EMBL" id="JAFLCK010000016">
    <property type="protein sequence ID" value="MBN8661071.1"/>
    <property type="molecule type" value="Genomic_DNA"/>
</dbReference>
<sequence length="214" mass="23801">MSEELHPLEEVTTIYFLRHGHTMATEMGLLYSNPDLPLTEKGAEQAQSAAGHLESLLKGRNPDKILRGTALRVKQSAEPLVAKFNLETEEVEGFEEWQVGDWEGRTYLDIKKNSPEQYQAWCKDPIGNAPPGGESISALADRIGKAIDKLTRNKDYAGKTLCMVTHSGIIRSSLVYALEMPIANFWRFNIPTGSITRIDFSPSFATVQFTASRA</sequence>
<name>A0A8J7TMI8_9BACT</name>
<reference evidence="1" key="1">
    <citation type="submission" date="2021-02" db="EMBL/GenBank/DDBJ databases">
        <title>Genome-Resolved Metagenomics of a Microbial Community Performing Photosynthetic Biological Nutrient Removal.</title>
        <authorList>
            <person name="Mcdaniel E.A."/>
        </authorList>
    </citation>
    <scope>NUCLEOTIDE SEQUENCE</scope>
    <source>
        <strain evidence="1">UWPOB_OBS1</strain>
    </source>
</reference>
<evidence type="ECO:0000313" key="2">
    <source>
        <dbReference type="Proteomes" id="UP000664277"/>
    </source>
</evidence>
<dbReference type="InterPro" id="IPR050275">
    <property type="entry name" value="PGM_Phosphatase"/>
</dbReference>
<dbReference type="SMART" id="SM00855">
    <property type="entry name" value="PGAM"/>
    <property type="match status" value="1"/>
</dbReference>
<dbReference type="GO" id="GO:0016791">
    <property type="term" value="F:phosphatase activity"/>
    <property type="evidence" value="ECO:0007669"/>
    <property type="project" value="TreeGrafter"/>
</dbReference>
<dbReference type="Pfam" id="PF00300">
    <property type="entry name" value="His_Phos_1"/>
    <property type="match status" value="1"/>
</dbReference>
<organism evidence="1 2">
    <name type="scientific">Candidatus Obscuribacter phosphatis</name>
    <dbReference type="NCBI Taxonomy" id="1906157"/>
    <lineage>
        <taxon>Bacteria</taxon>
        <taxon>Bacillati</taxon>
        <taxon>Candidatus Melainabacteria</taxon>
        <taxon>Candidatus Obscuribacterales</taxon>
        <taxon>Candidatus Obscuribacteraceae</taxon>
        <taxon>Candidatus Obscuribacter</taxon>
    </lineage>
</organism>
<dbReference type="PANTHER" id="PTHR48100">
    <property type="entry name" value="BROAD-SPECIFICITY PHOSPHATASE YOR283W-RELATED"/>
    <property type="match status" value="1"/>
</dbReference>
<accession>A0A8J7TMI8</accession>
<dbReference type="AlphaFoldDB" id="A0A8J7TMI8"/>
<dbReference type="SUPFAM" id="SSF53254">
    <property type="entry name" value="Phosphoglycerate mutase-like"/>
    <property type="match status" value="1"/>
</dbReference>
<gene>
    <name evidence="1" type="ORF">J0M35_11950</name>
</gene>
<dbReference type="PIRSF" id="PIRSF000709">
    <property type="entry name" value="6PFK_2-Ptase"/>
    <property type="match status" value="1"/>
</dbReference>
<proteinExistence type="predicted"/>
<dbReference type="InterPro" id="IPR029033">
    <property type="entry name" value="His_PPase_superfam"/>
</dbReference>
<dbReference type="CDD" id="cd07067">
    <property type="entry name" value="HP_PGM_like"/>
    <property type="match status" value="1"/>
</dbReference>
<protein>
    <submittedName>
        <fullName evidence="1">Histidine phosphatase family protein</fullName>
    </submittedName>
</protein>
<dbReference type="PANTHER" id="PTHR48100:SF1">
    <property type="entry name" value="HISTIDINE PHOSPHATASE FAMILY PROTEIN-RELATED"/>
    <property type="match status" value="1"/>
</dbReference>
<comment type="caution">
    <text evidence="1">The sequence shown here is derived from an EMBL/GenBank/DDBJ whole genome shotgun (WGS) entry which is preliminary data.</text>
</comment>
<evidence type="ECO:0000313" key="1">
    <source>
        <dbReference type="EMBL" id="MBN8661071.1"/>
    </source>
</evidence>
<dbReference type="Gene3D" id="3.40.50.1240">
    <property type="entry name" value="Phosphoglycerate mutase-like"/>
    <property type="match status" value="1"/>
</dbReference>